<feature type="compositionally biased region" description="Basic and acidic residues" evidence="10">
    <location>
        <begin position="534"/>
        <end position="550"/>
    </location>
</feature>
<feature type="region of interest" description="Disordered" evidence="10">
    <location>
        <begin position="403"/>
        <end position="436"/>
    </location>
</feature>
<dbReference type="InterPro" id="IPR048538">
    <property type="entry name" value="Rrn7_cyclin_C"/>
</dbReference>
<evidence type="ECO:0000256" key="5">
    <source>
        <dbReference type="ARBA" id="ARBA00022833"/>
    </source>
</evidence>
<feature type="domain" description="Rrn7/TAF1B C-terminal cyclin" evidence="13">
    <location>
        <begin position="308"/>
        <end position="403"/>
    </location>
</feature>
<dbReference type="AlphaFoldDB" id="A0A5B7A5D3"/>
<evidence type="ECO:0000313" key="14">
    <source>
        <dbReference type="EMBL" id="MPA51847.1"/>
    </source>
</evidence>
<keyword evidence="7" id="KW-0238">DNA-binding</keyword>
<reference evidence="14" key="1">
    <citation type="submission" date="2019-08" db="EMBL/GenBank/DDBJ databases">
        <title>Reference gene set and small RNA set construction with multiple tissues from Davidia involucrata Baill.</title>
        <authorList>
            <person name="Yang H."/>
            <person name="Zhou C."/>
            <person name="Li G."/>
            <person name="Wang J."/>
            <person name="Gao P."/>
            <person name="Wang M."/>
            <person name="Wang R."/>
            <person name="Zhao Y."/>
        </authorList>
    </citation>
    <scope>NUCLEOTIDE SEQUENCE</scope>
    <source>
        <tissue evidence="14">Mixed with DoveR01_LX</tissue>
    </source>
</reference>
<dbReference type="Pfam" id="PF20645">
    <property type="entry name" value="Rrn7_cyclin_C"/>
    <property type="match status" value="1"/>
</dbReference>
<feature type="compositionally biased region" description="Basic and acidic residues" evidence="10">
    <location>
        <begin position="513"/>
        <end position="523"/>
    </location>
</feature>
<sequence length="721" mass="81953">MADRLEWACHACGNMGFDDGSDGFFYCTRCGSQAEDIIDTAVADEDIMDAGDGQGALYLASHSRRRPLKAEPISQSQPQSQFWDSLKAMEDDVITDRIKKEEDEMGDGVGPTGPSDFGSVSRSLSYDDYYSEVRMRYVMGIQIMIQLQCKALVENFQVSPLICGLAGTIWLRFVALTRVFDDNWADEVFRDSESQKEGLVDDFKPQPKYKAEPHNIHGQRAVIIWYRSLSKTIPLSYSLVISYLVCHIMREAVLPTDILKWSLEGKLPYFNAFVEIEKQIGPPSSACPIRSIFMFRPSQAVPLQKLESQAASIAQTIGLELPPVNFYLIASRYLKKLSLPVEKILPHACRIYEWSMPPELWLSVNEFRLPTRVCVMSILIVAIRILYNINGFGKWEKSVSSSSADQKEKMNPMRSSDVSDNSKQASPSNDLDDSDPLTNSSHVLISELDSAELLHNLEARYDKLGETYEFTKELPLYLQYCKDTVFASLEPSFEDHEEEKIINELWNFYQNQKDSEQSHDHRVGSTSGLHHKRSRDDVRNTDKENKKTRDGGCTSSSPSTDCATSQSDDCLRESMNCDDFSLKDKDSLPSGQASRESYKDRAIRRMKSNMEENKFCYIPPRVNVKRSDYLHYVRKKDEGAYTYAAHADYYILLRSCSRVAQVDIRSMHTGVLSFERRLASLENRIDQCLHLTPPNDSCEFCCDEVQQNATDESIGLSKLNL</sequence>
<feature type="compositionally biased region" description="Polar residues" evidence="10">
    <location>
        <begin position="553"/>
        <end position="566"/>
    </location>
</feature>
<dbReference type="GO" id="GO:0008270">
    <property type="term" value="F:zinc ion binding"/>
    <property type="evidence" value="ECO:0007669"/>
    <property type="project" value="UniProtKB-KW"/>
</dbReference>
<dbReference type="EMBL" id="GHES01021288">
    <property type="protein sequence ID" value="MPA51847.1"/>
    <property type="molecule type" value="Transcribed_RNA"/>
</dbReference>
<evidence type="ECO:0000256" key="2">
    <source>
        <dbReference type="ARBA" id="ARBA00006899"/>
    </source>
</evidence>
<evidence type="ECO:0000256" key="7">
    <source>
        <dbReference type="ARBA" id="ARBA00023125"/>
    </source>
</evidence>
<keyword evidence="5" id="KW-0862">Zinc</keyword>
<dbReference type="Pfam" id="PF11781">
    <property type="entry name" value="Zn_ribbon_RRN7"/>
    <property type="match status" value="1"/>
</dbReference>
<evidence type="ECO:0000259" key="13">
    <source>
        <dbReference type="Pfam" id="PF20645"/>
    </source>
</evidence>
<gene>
    <name evidence="14" type="ORF">Din_021288</name>
</gene>
<comment type="similarity">
    <text evidence="2">Belongs to the RRN7/TAF1B family.</text>
</comment>
<dbReference type="GO" id="GO:0070860">
    <property type="term" value="C:RNA polymerase I core factor complex"/>
    <property type="evidence" value="ECO:0007669"/>
    <property type="project" value="InterPro"/>
</dbReference>
<evidence type="ECO:0000259" key="12">
    <source>
        <dbReference type="Pfam" id="PF20644"/>
    </source>
</evidence>
<dbReference type="GO" id="GO:0042790">
    <property type="term" value="P:nucleolar large rRNA transcription by RNA polymerase I"/>
    <property type="evidence" value="ECO:0007669"/>
    <property type="project" value="TreeGrafter"/>
</dbReference>
<keyword evidence="6" id="KW-0805">Transcription regulation</keyword>
<dbReference type="InterPro" id="IPR048540">
    <property type="entry name" value="Rrn7_cyclin_N"/>
</dbReference>
<evidence type="ECO:0000256" key="9">
    <source>
        <dbReference type="ARBA" id="ARBA00023242"/>
    </source>
</evidence>
<feature type="domain" description="RRN7-type" evidence="11">
    <location>
        <begin position="6"/>
        <end position="35"/>
    </location>
</feature>
<name>A0A5B7A5D3_DAVIN</name>
<proteinExistence type="inferred from homology"/>
<dbReference type="InterPro" id="IPR033599">
    <property type="entry name" value="TAF1B/Rrn7"/>
</dbReference>
<organism evidence="14">
    <name type="scientific">Davidia involucrata</name>
    <name type="common">Dove tree</name>
    <dbReference type="NCBI Taxonomy" id="16924"/>
    <lineage>
        <taxon>Eukaryota</taxon>
        <taxon>Viridiplantae</taxon>
        <taxon>Streptophyta</taxon>
        <taxon>Embryophyta</taxon>
        <taxon>Tracheophyta</taxon>
        <taxon>Spermatophyta</taxon>
        <taxon>Magnoliopsida</taxon>
        <taxon>eudicotyledons</taxon>
        <taxon>Gunneridae</taxon>
        <taxon>Pentapetalae</taxon>
        <taxon>asterids</taxon>
        <taxon>Cornales</taxon>
        <taxon>Nyssaceae</taxon>
        <taxon>Davidia</taxon>
    </lineage>
</organism>
<keyword evidence="3" id="KW-0479">Metal-binding</keyword>
<evidence type="ECO:0000256" key="4">
    <source>
        <dbReference type="ARBA" id="ARBA00022771"/>
    </source>
</evidence>
<dbReference type="GO" id="GO:0001164">
    <property type="term" value="F:RNA polymerase I core promoter sequence-specific DNA binding"/>
    <property type="evidence" value="ECO:0007669"/>
    <property type="project" value="InterPro"/>
</dbReference>
<feature type="compositionally biased region" description="Polar residues" evidence="10">
    <location>
        <begin position="413"/>
        <end position="425"/>
    </location>
</feature>
<feature type="region of interest" description="Disordered" evidence="10">
    <location>
        <begin position="513"/>
        <end position="566"/>
    </location>
</feature>
<accession>A0A5B7A5D3</accession>
<evidence type="ECO:0000256" key="8">
    <source>
        <dbReference type="ARBA" id="ARBA00023163"/>
    </source>
</evidence>
<protein>
    <submittedName>
        <fullName evidence="14">Putative TATA box-binding protein-associated factor RNA polymerase I subunit B</fullName>
    </submittedName>
</protein>
<dbReference type="InterPro" id="IPR021752">
    <property type="entry name" value="TF_Rrn7_Zf"/>
</dbReference>
<evidence type="ECO:0000259" key="11">
    <source>
        <dbReference type="Pfam" id="PF11781"/>
    </source>
</evidence>
<evidence type="ECO:0000256" key="6">
    <source>
        <dbReference type="ARBA" id="ARBA00023015"/>
    </source>
</evidence>
<feature type="domain" description="Rrn7/TAF1B N-terminal cyclin" evidence="12">
    <location>
        <begin position="141"/>
        <end position="274"/>
    </location>
</feature>
<keyword evidence="4" id="KW-0863">Zinc-finger</keyword>
<keyword evidence="8" id="KW-0804">Transcription</keyword>
<evidence type="ECO:0000256" key="10">
    <source>
        <dbReference type="SAM" id="MobiDB-lite"/>
    </source>
</evidence>
<dbReference type="Pfam" id="PF20644">
    <property type="entry name" value="Rrn7_cyclin_N"/>
    <property type="match status" value="1"/>
</dbReference>
<keyword evidence="9" id="KW-0539">Nucleus</keyword>
<dbReference type="PANTHER" id="PTHR31576:SF2">
    <property type="entry name" value="TATA BOX-BINDING PROTEIN-ASSOCIATED FACTOR RNA POLYMERASE I SUBUNIT B"/>
    <property type="match status" value="1"/>
</dbReference>
<evidence type="ECO:0000256" key="3">
    <source>
        <dbReference type="ARBA" id="ARBA00022723"/>
    </source>
</evidence>
<dbReference type="PANTHER" id="PTHR31576">
    <property type="entry name" value="TATA BOX-BINDING PROTEIN-ASSOCIATED FACTOR RNA POLYMERASE I SUBUNIT B"/>
    <property type="match status" value="1"/>
</dbReference>
<evidence type="ECO:0000256" key="1">
    <source>
        <dbReference type="ARBA" id="ARBA00004604"/>
    </source>
</evidence>
<comment type="subcellular location">
    <subcellularLocation>
        <location evidence="1">Nucleus</location>
        <location evidence="1">Nucleolus</location>
    </subcellularLocation>
</comment>